<keyword evidence="5" id="KW-0411">Iron-sulfur</keyword>
<evidence type="ECO:0000313" key="8">
    <source>
        <dbReference type="Proteomes" id="UP000030652"/>
    </source>
</evidence>
<dbReference type="Pfam" id="PF04055">
    <property type="entry name" value="Radical_SAM"/>
    <property type="match status" value="1"/>
</dbReference>
<sequence length="389" mass="45649">MKNKTEATNGLWLNKGSKKICYNPWTHFEVSNPNGDVTMCPDYLTVLGNVNKQSIGDIWNGEKYQQIRKQMYNDGADKMCGSNCALLNGMKNYQNFSWFHEMDKNSNIYKNAALNEDEICKGKTCLSSYPRWMRVTISFKCNYNCYHCYQENEREINRRLPETFISEVKKYVNYYQFIFLIGGEPTLFPEFHDLLKLGINNSHLRYGISSNGSIIHRFFSEIKRVNWAFIAISLDAANKDTYELLRKSKKWEKVNQNLQVISNMKKNNNFALTIAMTVNTKNCNEIYDFVLLANNYNAIPKINLVSNHNKDFKFNHEYLSFNNKQKESTLEQIERVLKDFPIIFDETGLNILKEYFMRYNKTRQIKKILKLVAQNILPDSSVKVIKKIK</sequence>
<keyword evidence="2" id="KW-0949">S-adenosyl-L-methionine</keyword>
<keyword evidence="4" id="KW-0408">Iron</keyword>
<dbReference type="Gene3D" id="3.20.20.70">
    <property type="entry name" value="Aldolase class I"/>
    <property type="match status" value="2"/>
</dbReference>
<dbReference type="SUPFAM" id="SSF102114">
    <property type="entry name" value="Radical SAM enzymes"/>
    <property type="match status" value="2"/>
</dbReference>
<dbReference type="InterPro" id="IPR050377">
    <property type="entry name" value="Radical_SAM_PqqE_MftC-like"/>
</dbReference>
<name>A0A0B0EH23_9BACT</name>
<comment type="caution">
    <text evidence="7">The sequence shown here is derived from an EMBL/GenBank/DDBJ whole genome shotgun (WGS) entry which is preliminary data.</text>
</comment>
<dbReference type="Pfam" id="PF13186">
    <property type="entry name" value="SPASM"/>
    <property type="match status" value="1"/>
</dbReference>
<dbReference type="GO" id="GO:0051536">
    <property type="term" value="F:iron-sulfur cluster binding"/>
    <property type="evidence" value="ECO:0007669"/>
    <property type="project" value="UniProtKB-KW"/>
</dbReference>
<comment type="cofactor">
    <cofactor evidence="1">
        <name>[4Fe-4S] cluster</name>
        <dbReference type="ChEBI" id="CHEBI:49883"/>
    </cofactor>
</comment>
<dbReference type="InterPro" id="IPR058240">
    <property type="entry name" value="rSAM_sf"/>
</dbReference>
<feature type="non-terminal residue" evidence="7">
    <location>
        <position position="389"/>
    </location>
</feature>
<evidence type="ECO:0000256" key="1">
    <source>
        <dbReference type="ARBA" id="ARBA00001966"/>
    </source>
</evidence>
<dbReference type="InterPro" id="IPR007197">
    <property type="entry name" value="rSAM"/>
</dbReference>
<evidence type="ECO:0000256" key="5">
    <source>
        <dbReference type="ARBA" id="ARBA00023014"/>
    </source>
</evidence>
<dbReference type="CDD" id="cd01335">
    <property type="entry name" value="Radical_SAM"/>
    <property type="match status" value="1"/>
</dbReference>
<evidence type="ECO:0000256" key="4">
    <source>
        <dbReference type="ARBA" id="ARBA00023004"/>
    </source>
</evidence>
<evidence type="ECO:0000256" key="3">
    <source>
        <dbReference type="ARBA" id="ARBA00022723"/>
    </source>
</evidence>
<gene>
    <name evidence="7" type="ORF">SCABRO_03791</name>
</gene>
<dbReference type="GO" id="GO:0003824">
    <property type="term" value="F:catalytic activity"/>
    <property type="evidence" value="ECO:0007669"/>
    <property type="project" value="InterPro"/>
</dbReference>
<dbReference type="InterPro" id="IPR023885">
    <property type="entry name" value="4Fe4S-binding_SPASM_dom"/>
</dbReference>
<dbReference type="InterPro" id="IPR013785">
    <property type="entry name" value="Aldolase_TIM"/>
</dbReference>
<accession>A0A0B0EH23</accession>
<dbReference type="eggNOG" id="COG0535">
    <property type="taxonomic scope" value="Bacteria"/>
</dbReference>
<dbReference type="SFLD" id="SFLDG01067">
    <property type="entry name" value="SPASM/twitch_domain_containing"/>
    <property type="match status" value="1"/>
</dbReference>
<dbReference type="EMBL" id="JRYO01000264">
    <property type="protein sequence ID" value="KHE90408.1"/>
    <property type="molecule type" value="Genomic_DNA"/>
</dbReference>
<dbReference type="PROSITE" id="PS51918">
    <property type="entry name" value="RADICAL_SAM"/>
    <property type="match status" value="1"/>
</dbReference>
<feature type="domain" description="Radical SAM core" evidence="6">
    <location>
        <begin position="127"/>
        <end position="341"/>
    </location>
</feature>
<dbReference type="CDD" id="cd21109">
    <property type="entry name" value="SPASM"/>
    <property type="match status" value="1"/>
</dbReference>
<evidence type="ECO:0000256" key="2">
    <source>
        <dbReference type="ARBA" id="ARBA00022691"/>
    </source>
</evidence>
<dbReference type="PANTHER" id="PTHR11228">
    <property type="entry name" value="RADICAL SAM DOMAIN PROTEIN"/>
    <property type="match status" value="1"/>
</dbReference>
<dbReference type="AlphaFoldDB" id="A0A0B0EH23"/>
<protein>
    <recommendedName>
        <fullName evidence="6">Radical SAM core domain-containing protein</fullName>
    </recommendedName>
</protein>
<reference evidence="7 8" key="1">
    <citation type="submission" date="2014-10" db="EMBL/GenBank/DDBJ databases">
        <title>Draft genome of anammox bacterium scalindua brodae, obtained using differential coverage binning of sequence data from two enrichment reactors.</title>
        <authorList>
            <person name="Speth D.R."/>
            <person name="Russ L."/>
            <person name="Kartal B."/>
            <person name="Op den Camp H.J."/>
            <person name="Dutilh B.E."/>
            <person name="Jetten M.S."/>
        </authorList>
    </citation>
    <scope>NUCLEOTIDE SEQUENCE [LARGE SCALE GENOMIC DNA]</scope>
    <source>
        <strain evidence="7">RU1</strain>
    </source>
</reference>
<evidence type="ECO:0000259" key="6">
    <source>
        <dbReference type="PROSITE" id="PS51918"/>
    </source>
</evidence>
<dbReference type="PANTHER" id="PTHR11228:SF7">
    <property type="entry name" value="PQQA PEPTIDE CYCLASE"/>
    <property type="match status" value="1"/>
</dbReference>
<proteinExistence type="predicted"/>
<evidence type="ECO:0000313" key="7">
    <source>
        <dbReference type="EMBL" id="KHE90408.1"/>
    </source>
</evidence>
<organism evidence="7 8">
    <name type="scientific">Candidatus Scalindua brodae</name>
    <dbReference type="NCBI Taxonomy" id="237368"/>
    <lineage>
        <taxon>Bacteria</taxon>
        <taxon>Pseudomonadati</taxon>
        <taxon>Planctomycetota</taxon>
        <taxon>Candidatus Brocadiia</taxon>
        <taxon>Candidatus Brocadiales</taxon>
        <taxon>Candidatus Scalinduaceae</taxon>
        <taxon>Candidatus Scalindua</taxon>
    </lineage>
</organism>
<dbReference type="GO" id="GO:0046872">
    <property type="term" value="F:metal ion binding"/>
    <property type="evidence" value="ECO:0007669"/>
    <property type="project" value="UniProtKB-KW"/>
</dbReference>
<dbReference type="SFLD" id="SFLDS00029">
    <property type="entry name" value="Radical_SAM"/>
    <property type="match status" value="1"/>
</dbReference>
<dbReference type="Proteomes" id="UP000030652">
    <property type="component" value="Unassembled WGS sequence"/>
</dbReference>
<keyword evidence="3" id="KW-0479">Metal-binding</keyword>